<reference evidence="2" key="1">
    <citation type="submission" date="2020-03" db="EMBL/GenBank/DDBJ databases">
        <title>Draft Genome Sequence of Cylindrodendrum hubeiense.</title>
        <authorList>
            <person name="Buettner E."/>
            <person name="Kellner H."/>
        </authorList>
    </citation>
    <scope>NUCLEOTIDE SEQUENCE</scope>
    <source>
        <strain evidence="2">IHI 201604</strain>
    </source>
</reference>
<dbReference type="EMBL" id="JAANBB010000020">
    <property type="protein sequence ID" value="KAF7555485.1"/>
    <property type="molecule type" value="Genomic_DNA"/>
</dbReference>
<dbReference type="OrthoDB" id="5382128at2759"/>
<proteinExistence type="predicted"/>
<dbReference type="AlphaFoldDB" id="A0A9P5HES5"/>
<feature type="region of interest" description="Disordered" evidence="1">
    <location>
        <begin position="33"/>
        <end position="65"/>
    </location>
</feature>
<accession>A0A9P5HES5</accession>
<organism evidence="2 3">
    <name type="scientific">Cylindrodendrum hubeiense</name>
    <dbReference type="NCBI Taxonomy" id="595255"/>
    <lineage>
        <taxon>Eukaryota</taxon>
        <taxon>Fungi</taxon>
        <taxon>Dikarya</taxon>
        <taxon>Ascomycota</taxon>
        <taxon>Pezizomycotina</taxon>
        <taxon>Sordariomycetes</taxon>
        <taxon>Hypocreomycetidae</taxon>
        <taxon>Hypocreales</taxon>
        <taxon>Nectriaceae</taxon>
        <taxon>Cylindrodendrum</taxon>
    </lineage>
</organism>
<keyword evidence="3" id="KW-1185">Reference proteome</keyword>
<protein>
    <recommendedName>
        <fullName evidence="4">Heterokaryon incompatibility domain-containing protein</fullName>
    </recommendedName>
</protein>
<sequence length="705" mass="80435">MPQISGEGRIFFIGLGDSLSPKSLPPSRRFQLDMSGNDADGSKIPSAKPDVADLKRKRQTSVGTPVNSREPVVSFHIGNELRQTPQHSFLSFVWGTGLDSDCVSCGEPFLPGGAPAIRTIGLGDSSSQPSVIDITQDPIAPWNLRIFNRHFCCIEAKRIKYIPISHAWHADVAAAQDLRLDSINVSRLVYQTPVRTLLAIVAKFPDSEIWHDYLSVPQWRAEIQERLLLAIPEIYNHSAKTVIHLDDVKAAHLLGQVKNSAYDKFIIDFATIIRSRWFDRMWVTVEYLQSNDVVILIEDYIICDVNASDLCHRLDAAHSKWIKKRSISDVTQDIWKQNTTLKRMTSWIDMEAWKNEHDMHRTLGWAIGILGHRQCRHTRDYFLALGKMVDFRPEQDPLVLIENQFQYFFSLATHALQQNDYTPLLFIPSVDEHTDDRAPWLRGYSTRTWKLWDMGRCHKKATYQPIIREGKIQPQLETVGIIEWFEYYDFGGDAESVMDYVASKVVRARGRDPQALCQTVDRVFPMEARKAVNMEWKGAKQENASDFVQRYDLEKLQGLLEEYGPLLDIQAGEVVTRQRLEIGKKLIKALKLSNRGKYSTESRLELAAGEADWYLREYGKAMEGIGRVSCKICGWRSIFRLTMWEEPTPDIAQVYRISGLLYDDSVPDGVGIVMEGKRIIGKMMYGTPACECSQLELVEMGSVKL</sequence>
<evidence type="ECO:0000313" key="2">
    <source>
        <dbReference type="EMBL" id="KAF7555485.1"/>
    </source>
</evidence>
<evidence type="ECO:0000256" key="1">
    <source>
        <dbReference type="SAM" id="MobiDB-lite"/>
    </source>
</evidence>
<evidence type="ECO:0008006" key="4">
    <source>
        <dbReference type="Google" id="ProtNLM"/>
    </source>
</evidence>
<comment type="caution">
    <text evidence="2">The sequence shown here is derived from an EMBL/GenBank/DDBJ whole genome shotgun (WGS) entry which is preliminary data.</text>
</comment>
<evidence type="ECO:0000313" key="3">
    <source>
        <dbReference type="Proteomes" id="UP000722485"/>
    </source>
</evidence>
<dbReference type="Proteomes" id="UP000722485">
    <property type="component" value="Unassembled WGS sequence"/>
</dbReference>
<name>A0A9P5HES5_9HYPO</name>
<gene>
    <name evidence="2" type="ORF">G7Z17_g2171</name>
</gene>